<dbReference type="PROSITE" id="PS00195">
    <property type="entry name" value="GLUTAREDOXIN_1"/>
    <property type="match status" value="1"/>
</dbReference>
<keyword evidence="3" id="KW-1015">Disulfide bond</keyword>
<keyword evidence="4" id="KW-0676">Redox-active center</keyword>
<dbReference type="PANTHER" id="PTHR10430:SF16">
    <property type="entry name" value="PEROXIREDOXIN-5, MITOCHONDRIAL"/>
    <property type="match status" value="1"/>
</dbReference>
<dbReference type="PRINTS" id="PR00160">
    <property type="entry name" value="GLUTAREDOXIN"/>
</dbReference>
<proteinExistence type="predicted"/>
<dbReference type="InterPro" id="IPR013766">
    <property type="entry name" value="Thioredoxin_domain"/>
</dbReference>
<dbReference type="SUPFAM" id="SSF52833">
    <property type="entry name" value="Thioredoxin-like"/>
    <property type="match status" value="1"/>
</dbReference>
<feature type="active site" description="Cysteine sulfenic acid (-SOH) intermediate" evidence="5">
    <location>
        <position position="52"/>
    </location>
</feature>
<dbReference type="InterPro" id="IPR036249">
    <property type="entry name" value="Thioredoxin-like_sf"/>
</dbReference>
<dbReference type="FunFam" id="3.40.30.10:FF:000160">
    <property type="entry name" value="Peroxiredoxin family protein/glutaredoxin"/>
    <property type="match status" value="1"/>
</dbReference>
<keyword evidence="2" id="KW-0560">Oxidoreductase</keyword>
<keyword evidence="1 7" id="KW-0575">Peroxidase</keyword>
<evidence type="ECO:0000313" key="8">
    <source>
        <dbReference type="Proteomes" id="UP000501466"/>
    </source>
</evidence>
<evidence type="ECO:0000256" key="1">
    <source>
        <dbReference type="ARBA" id="ARBA00022559"/>
    </source>
</evidence>
<evidence type="ECO:0000256" key="4">
    <source>
        <dbReference type="ARBA" id="ARBA00023284"/>
    </source>
</evidence>
<dbReference type="GO" id="GO:0005737">
    <property type="term" value="C:cytoplasm"/>
    <property type="evidence" value="ECO:0007669"/>
    <property type="project" value="TreeGrafter"/>
</dbReference>
<keyword evidence="8" id="KW-1185">Reference proteome</keyword>
<dbReference type="GO" id="GO:0042744">
    <property type="term" value="P:hydrogen peroxide catabolic process"/>
    <property type="evidence" value="ECO:0007669"/>
    <property type="project" value="TreeGrafter"/>
</dbReference>
<name>A0A6F8PQQ3_9GAMM</name>
<dbReference type="InterPro" id="IPR014025">
    <property type="entry name" value="Glutaredoxin_subgr"/>
</dbReference>
<accession>A0A6F8PQQ3</accession>
<dbReference type="NCBIfam" id="TIGR02190">
    <property type="entry name" value="GlrX-dom"/>
    <property type="match status" value="1"/>
</dbReference>
<evidence type="ECO:0000256" key="5">
    <source>
        <dbReference type="PIRSR" id="PIRSR637944-1"/>
    </source>
</evidence>
<dbReference type="PROSITE" id="PS51354">
    <property type="entry name" value="GLUTAREDOXIN_2"/>
    <property type="match status" value="1"/>
</dbReference>
<dbReference type="InterPro" id="IPR011906">
    <property type="entry name" value="Glutaredoxin_dom"/>
</dbReference>
<reference evidence="8" key="1">
    <citation type="submission" date="2019-11" db="EMBL/GenBank/DDBJ databases">
        <title>Isolation and characterization of two novel species in the genus Thiomicrorhabdus.</title>
        <authorList>
            <person name="Mochizuki J."/>
            <person name="Kojima H."/>
            <person name="Fukui M."/>
        </authorList>
    </citation>
    <scope>NUCLEOTIDE SEQUENCE [LARGE SCALE GENOMIC DNA]</scope>
    <source>
        <strain evidence="8">AkT22</strain>
    </source>
</reference>
<dbReference type="KEGG" id="tzo:THMIRHAT_21040"/>
<gene>
    <name evidence="7" type="ORF">THMIRHAT_21040</name>
</gene>
<feature type="domain" description="Thioredoxin" evidence="6">
    <location>
        <begin position="6"/>
        <end position="170"/>
    </location>
</feature>
<dbReference type="Pfam" id="PF00462">
    <property type="entry name" value="Glutaredoxin"/>
    <property type="match status" value="1"/>
</dbReference>
<dbReference type="EMBL" id="AP021888">
    <property type="protein sequence ID" value="BBP44358.1"/>
    <property type="molecule type" value="Genomic_DNA"/>
</dbReference>
<organism evidence="7 8">
    <name type="scientific">Thiosulfativibrio zosterae</name>
    <dbReference type="NCBI Taxonomy" id="2675053"/>
    <lineage>
        <taxon>Bacteria</taxon>
        <taxon>Pseudomonadati</taxon>
        <taxon>Pseudomonadota</taxon>
        <taxon>Gammaproteobacteria</taxon>
        <taxon>Thiotrichales</taxon>
        <taxon>Piscirickettsiaceae</taxon>
        <taxon>Thiosulfativibrio</taxon>
    </lineage>
</organism>
<sequence length="246" mass="26952">MSRFISKEGQKVPNVIFRTRQNNEWVNVSTDDLFKGKTVIVFSLPGAFTPTCSSAHLPRYNELAGTFAANGVDSIVCMSVNDTFVMNAWGEDQEANNVTLIPDGNGEFSEGMGMLVDKSDLGFGMRSWRYSMLVKDGTIEKMFIEPDVAGDPFEVSDADTMLKYINSEAQAPKAATIFTKPGCPFCAKAKENLTKAGIHYEEITISNADVTSRTLRAIANANTVPQIFIEGQYIGGSDDLEKFLAK</sequence>
<dbReference type="InterPro" id="IPR011767">
    <property type="entry name" value="GLR_AS"/>
</dbReference>
<dbReference type="GO" id="GO:0045454">
    <property type="term" value="P:cell redox homeostasis"/>
    <property type="evidence" value="ECO:0007669"/>
    <property type="project" value="TreeGrafter"/>
</dbReference>
<dbReference type="PANTHER" id="PTHR10430">
    <property type="entry name" value="PEROXIREDOXIN"/>
    <property type="match status" value="1"/>
</dbReference>
<dbReference type="GO" id="GO:0034599">
    <property type="term" value="P:cellular response to oxidative stress"/>
    <property type="evidence" value="ECO:0007669"/>
    <property type="project" value="InterPro"/>
</dbReference>
<dbReference type="RefSeq" id="WP_173292081.1">
    <property type="nucleotide sequence ID" value="NZ_AP021888.1"/>
</dbReference>
<dbReference type="Pfam" id="PF08534">
    <property type="entry name" value="Redoxin"/>
    <property type="match status" value="1"/>
</dbReference>
<dbReference type="InterPro" id="IPR037944">
    <property type="entry name" value="PRX5-like"/>
</dbReference>
<protein>
    <submittedName>
        <fullName evidence="7">Glutathione amide-dependent peroxidase</fullName>
    </submittedName>
</protein>
<dbReference type="AlphaFoldDB" id="A0A6F8PQQ3"/>
<dbReference type="GO" id="GO:0008379">
    <property type="term" value="F:thioredoxin peroxidase activity"/>
    <property type="evidence" value="ECO:0007669"/>
    <property type="project" value="InterPro"/>
</dbReference>
<evidence type="ECO:0000256" key="3">
    <source>
        <dbReference type="ARBA" id="ARBA00023157"/>
    </source>
</evidence>
<dbReference type="Proteomes" id="UP000501466">
    <property type="component" value="Chromosome"/>
</dbReference>
<evidence type="ECO:0000256" key="2">
    <source>
        <dbReference type="ARBA" id="ARBA00023002"/>
    </source>
</evidence>
<evidence type="ECO:0000313" key="7">
    <source>
        <dbReference type="EMBL" id="BBP44358.1"/>
    </source>
</evidence>
<dbReference type="InterPro" id="IPR002109">
    <property type="entry name" value="Glutaredoxin"/>
</dbReference>
<dbReference type="CDD" id="cd03013">
    <property type="entry name" value="PRX5_like"/>
    <property type="match status" value="1"/>
</dbReference>
<evidence type="ECO:0000259" key="6">
    <source>
        <dbReference type="PROSITE" id="PS51352"/>
    </source>
</evidence>
<dbReference type="Gene3D" id="3.40.30.10">
    <property type="entry name" value="Glutaredoxin"/>
    <property type="match status" value="2"/>
</dbReference>
<dbReference type="PROSITE" id="PS51352">
    <property type="entry name" value="THIOREDOXIN_2"/>
    <property type="match status" value="1"/>
</dbReference>
<dbReference type="InterPro" id="IPR013740">
    <property type="entry name" value="Redoxin"/>
</dbReference>